<evidence type="ECO:0000313" key="2">
    <source>
        <dbReference type="Proteomes" id="UP000379480"/>
    </source>
</evidence>
<dbReference type="EMBL" id="CABVHY010000039">
    <property type="protein sequence ID" value="VVO39765.1"/>
    <property type="molecule type" value="Genomic_DNA"/>
</dbReference>
<evidence type="ECO:0000313" key="1">
    <source>
        <dbReference type="EMBL" id="VVO39765.1"/>
    </source>
</evidence>
<dbReference type="Proteomes" id="UP000379480">
    <property type="component" value="Unassembled WGS sequence"/>
</dbReference>
<accession>A0A5E7FKE6</accession>
<gene>
    <name evidence="1" type="ORF">PS723_05715</name>
</gene>
<sequence length="153" mass="17132">MSYQSITEEQWATVSCAAEEALELKKYAVRLSAKLKEYFDDEHSRARLGVKFEVLGDDTTWRIESVFGVARAHLRIFANEAGLYAKYLIERQNKCPADQPVWQSVWAIHITLQGVAHPGHDSAEPINLRASSNHTDDAMVGLGLSLLYALGQE</sequence>
<dbReference type="AlphaFoldDB" id="A0A5E7FKE6"/>
<dbReference type="OrthoDB" id="7013072at2"/>
<organism evidence="1 2">
    <name type="scientific">Pseudomonas fluorescens</name>
    <dbReference type="NCBI Taxonomy" id="294"/>
    <lineage>
        <taxon>Bacteria</taxon>
        <taxon>Pseudomonadati</taxon>
        <taxon>Pseudomonadota</taxon>
        <taxon>Gammaproteobacteria</taxon>
        <taxon>Pseudomonadales</taxon>
        <taxon>Pseudomonadaceae</taxon>
        <taxon>Pseudomonas</taxon>
    </lineage>
</organism>
<proteinExistence type="predicted"/>
<protein>
    <submittedName>
        <fullName evidence="1">Uncharacterized protein</fullName>
    </submittedName>
</protein>
<dbReference type="RefSeq" id="WP_150806928.1">
    <property type="nucleotide sequence ID" value="NZ_CABVHY010000039.1"/>
</dbReference>
<reference evidence="1 2" key="1">
    <citation type="submission" date="2019-09" db="EMBL/GenBank/DDBJ databases">
        <authorList>
            <person name="Chandra G."/>
            <person name="Truman W A."/>
        </authorList>
    </citation>
    <scope>NUCLEOTIDE SEQUENCE [LARGE SCALE GENOMIC DNA]</scope>
    <source>
        <strain evidence="1">PS723</strain>
    </source>
</reference>
<name>A0A5E7FKE6_PSEFL</name>